<keyword evidence="1 6" id="KW-0540">Nuclease</keyword>
<evidence type="ECO:0000256" key="4">
    <source>
        <dbReference type="ARBA" id="ARBA00022801"/>
    </source>
</evidence>
<dbReference type="EC" id="3.1.-.-" evidence="6"/>
<evidence type="ECO:0000256" key="1">
    <source>
        <dbReference type="ARBA" id="ARBA00022722"/>
    </source>
</evidence>
<gene>
    <name evidence="7" type="primary">vsr</name>
    <name evidence="7" type="ORF">KL86SPO_50688</name>
</gene>
<dbReference type="CDD" id="cd00221">
    <property type="entry name" value="Vsr"/>
    <property type="match status" value="1"/>
</dbReference>
<dbReference type="GO" id="GO:0004519">
    <property type="term" value="F:endonuclease activity"/>
    <property type="evidence" value="ECO:0007669"/>
    <property type="project" value="UniProtKB-KW"/>
</dbReference>
<keyword evidence="3 6" id="KW-0227">DNA damage</keyword>
<dbReference type="InterPro" id="IPR004603">
    <property type="entry name" value="DNA_mismatch_endonuc_vsr"/>
</dbReference>
<evidence type="ECO:0000313" key="7">
    <source>
        <dbReference type="EMBL" id="SCM82916.1"/>
    </source>
</evidence>
<sequence>MSRVKVKNTAPEVKLRSILHHQGFRFRLNRKDLPGKPDIVLPKYKAVIFVHGCFWHGHDCKRGQRPKTNEAFWNGKIDGNIKRDELSVIKLRELGWRVLVVWECEIKKSDVLLLRIKEFLYGENAGNQ</sequence>
<evidence type="ECO:0000256" key="3">
    <source>
        <dbReference type="ARBA" id="ARBA00022763"/>
    </source>
</evidence>
<name>A0A212LZH1_9FIRM</name>
<keyword evidence="5 6" id="KW-0234">DNA repair</keyword>
<dbReference type="GO" id="GO:0006298">
    <property type="term" value="P:mismatch repair"/>
    <property type="evidence" value="ECO:0007669"/>
    <property type="project" value="UniProtKB-UniRule"/>
</dbReference>
<evidence type="ECO:0000256" key="6">
    <source>
        <dbReference type="PIRNR" id="PIRNR018267"/>
    </source>
</evidence>
<comment type="similarity">
    <text evidence="6">Belongs to the vsr family.</text>
</comment>
<dbReference type="PIRSF" id="PIRSF018267">
    <property type="entry name" value="VSR_endonuc"/>
    <property type="match status" value="1"/>
</dbReference>
<comment type="function">
    <text evidence="6">May nick specific sequences that contain T:G mispairs resulting from m5C-deamination.</text>
</comment>
<evidence type="ECO:0000256" key="5">
    <source>
        <dbReference type="ARBA" id="ARBA00023204"/>
    </source>
</evidence>
<dbReference type="GO" id="GO:0016787">
    <property type="term" value="F:hydrolase activity"/>
    <property type="evidence" value="ECO:0007669"/>
    <property type="project" value="UniProtKB-KW"/>
</dbReference>
<dbReference type="EMBL" id="FMJE01000005">
    <property type="protein sequence ID" value="SCM82916.1"/>
    <property type="molecule type" value="Genomic_DNA"/>
</dbReference>
<reference evidence="7" key="1">
    <citation type="submission" date="2016-08" db="EMBL/GenBank/DDBJ databases">
        <authorList>
            <person name="Seilhamer J.J."/>
        </authorList>
    </citation>
    <scope>NUCLEOTIDE SEQUENCE</scope>
    <source>
        <strain evidence="7">86</strain>
    </source>
</reference>
<organism evidence="7">
    <name type="scientific">uncultured Sporomusa sp</name>
    <dbReference type="NCBI Taxonomy" id="307249"/>
    <lineage>
        <taxon>Bacteria</taxon>
        <taxon>Bacillati</taxon>
        <taxon>Bacillota</taxon>
        <taxon>Negativicutes</taxon>
        <taxon>Selenomonadales</taxon>
        <taxon>Sporomusaceae</taxon>
        <taxon>Sporomusa</taxon>
        <taxon>environmental samples</taxon>
    </lineage>
</organism>
<dbReference type="AlphaFoldDB" id="A0A212LZH1"/>
<accession>A0A212LZH1</accession>
<dbReference type="Gene3D" id="3.40.960.10">
    <property type="entry name" value="VSR Endonuclease"/>
    <property type="match status" value="1"/>
</dbReference>
<dbReference type="InterPro" id="IPR011335">
    <property type="entry name" value="Restrct_endonuc-II-like"/>
</dbReference>
<evidence type="ECO:0000256" key="2">
    <source>
        <dbReference type="ARBA" id="ARBA00022759"/>
    </source>
</evidence>
<keyword evidence="2 6" id="KW-0255">Endonuclease</keyword>
<dbReference type="NCBIfam" id="TIGR00632">
    <property type="entry name" value="vsr"/>
    <property type="match status" value="1"/>
</dbReference>
<protein>
    <recommendedName>
        <fullName evidence="6">Very short patch repair endonuclease</fullName>
        <ecNumber evidence="6">3.1.-.-</ecNumber>
    </recommendedName>
</protein>
<dbReference type="SUPFAM" id="SSF52980">
    <property type="entry name" value="Restriction endonuclease-like"/>
    <property type="match status" value="1"/>
</dbReference>
<keyword evidence="4 6" id="KW-0378">Hydrolase</keyword>
<proteinExistence type="inferred from homology"/>
<dbReference type="Pfam" id="PF03852">
    <property type="entry name" value="Vsr"/>
    <property type="match status" value="1"/>
</dbReference>